<dbReference type="Gene3D" id="2.60.120.10">
    <property type="entry name" value="Jelly Rolls"/>
    <property type="match status" value="2"/>
</dbReference>
<sequence>LVSSRKTANSSVIVYDTPQYVRPYILPKSYGLRQGSAVEGNIYAVTGNSSGAFCLMITNGAGSGGAGVFPHVHKRTHENFYSSKVRVQLWSQSLNQFLSSANGMGQQSRILDQGDIGSVPPNTIHTFSLLDPDTTLTGVLVPGGFENLFFALDSNPALLASPTGLASFDVYPQPNFTARTDLVNGIGGSGNWHNGPNTIPNSSIPYFIAKDWNGKWLNDDAGYCQLVAPLVTPAASNNWFTQGTVTLSPKPANVTALELNFKEPVAFQMEEGMLAVEMGGERHRIIDGDVLFVPGNTTFKYWAEAEFTKFMYVCNGTEGLDRLLMAKGKAWESAFYPS</sequence>
<dbReference type="CDD" id="cd02215">
    <property type="entry name" value="cupin_QDO_N_C"/>
    <property type="match status" value="1"/>
</dbReference>
<dbReference type="PANTHER" id="PTHR43346:SF1">
    <property type="entry name" value="QUERCETIN 2,3-DIOXYGENASE-RELATED"/>
    <property type="match status" value="1"/>
</dbReference>
<dbReference type="RefSeq" id="XP_018070233.1">
    <property type="nucleotide sequence ID" value="XM_018208352.1"/>
</dbReference>
<dbReference type="InterPro" id="IPR052538">
    <property type="entry name" value="Flavonoid_dioxygenase-like"/>
</dbReference>
<dbReference type="EMBL" id="KQ947417">
    <property type="protein sequence ID" value="KUJ15878.1"/>
    <property type="molecule type" value="Genomic_DNA"/>
</dbReference>
<name>A0A194X6S5_MOLSC</name>
<organism evidence="1 2">
    <name type="scientific">Mollisia scopiformis</name>
    <name type="common">Conifer needle endophyte fungus</name>
    <name type="synonym">Phialocephala scopiformis</name>
    <dbReference type="NCBI Taxonomy" id="149040"/>
    <lineage>
        <taxon>Eukaryota</taxon>
        <taxon>Fungi</taxon>
        <taxon>Dikarya</taxon>
        <taxon>Ascomycota</taxon>
        <taxon>Pezizomycotina</taxon>
        <taxon>Leotiomycetes</taxon>
        <taxon>Helotiales</taxon>
        <taxon>Mollisiaceae</taxon>
        <taxon>Mollisia</taxon>
    </lineage>
</organism>
<dbReference type="KEGG" id="psco:LY89DRAFT_554844"/>
<dbReference type="InterPro" id="IPR014710">
    <property type="entry name" value="RmlC-like_jellyroll"/>
</dbReference>
<dbReference type="GeneID" id="28818078"/>
<evidence type="ECO:0000313" key="1">
    <source>
        <dbReference type="EMBL" id="KUJ15878.1"/>
    </source>
</evidence>
<proteinExistence type="predicted"/>
<accession>A0A194X6S5</accession>
<reference evidence="1 2" key="1">
    <citation type="submission" date="2015-10" db="EMBL/GenBank/DDBJ databases">
        <title>Full genome of DAOMC 229536 Phialocephala scopiformis, a fungal endophyte of spruce producing the potent anti-insectan compound rugulosin.</title>
        <authorList>
            <consortium name="DOE Joint Genome Institute"/>
            <person name="Walker A.K."/>
            <person name="Frasz S.L."/>
            <person name="Seifert K.A."/>
            <person name="Miller J.D."/>
            <person name="Mondo S.J."/>
            <person name="Labutti K."/>
            <person name="Lipzen A."/>
            <person name="Dockter R."/>
            <person name="Kennedy M."/>
            <person name="Grigoriev I.V."/>
            <person name="Spatafora J.W."/>
        </authorList>
    </citation>
    <scope>NUCLEOTIDE SEQUENCE [LARGE SCALE GENOMIC DNA]</scope>
    <source>
        <strain evidence="1 2">CBS 120377</strain>
    </source>
</reference>
<dbReference type="PANTHER" id="PTHR43346">
    <property type="entry name" value="LIGAND BINDING DOMAIN PROTEIN, PUTATIVE (AFU_ORTHOLOGUE AFUA_6G14370)-RELATED"/>
    <property type="match status" value="1"/>
</dbReference>
<protein>
    <submittedName>
        <fullName evidence="1">RmlC-like cupin</fullName>
    </submittedName>
</protein>
<dbReference type="SUPFAM" id="SSF51182">
    <property type="entry name" value="RmlC-like cupins"/>
    <property type="match status" value="1"/>
</dbReference>
<evidence type="ECO:0000313" key="2">
    <source>
        <dbReference type="Proteomes" id="UP000070700"/>
    </source>
</evidence>
<dbReference type="CDD" id="cd20281">
    <property type="entry name" value="cupin_QDO_C"/>
    <property type="match status" value="1"/>
</dbReference>
<dbReference type="InParanoid" id="A0A194X6S5"/>
<feature type="non-terminal residue" evidence="1">
    <location>
        <position position="338"/>
    </location>
</feature>
<dbReference type="InterPro" id="IPR011051">
    <property type="entry name" value="RmlC_Cupin_sf"/>
</dbReference>
<dbReference type="Proteomes" id="UP000070700">
    <property type="component" value="Unassembled WGS sequence"/>
</dbReference>
<gene>
    <name evidence="1" type="ORF">LY89DRAFT_554844</name>
</gene>
<feature type="non-terminal residue" evidence="1">
    <location>
        <position position="1"/>
    </location>
</feature>
<dbReference type="AlphaFoldDB" id="A0A194X6S5"/>
<keyword evidence="2" id="KW-1185">Reference proteome</keyword>
<dbReference type="OrthoDB" id="5370773at2759"/>